<organism evidence="3">
    <name type="scientific">Brachypodium distachyon</name>
    <name type="common">Purple false brome</name>
    <name type="synonym">Trachynia distachya</name>
    <dbReference type="NCBI Taxonomy" id="15368"/>
    <lineage>
        <taxon>Eukaryota</taxon>
        <taxon>Viridiplantae</taxon>
        <taxon>Streptophyta</taxon>
        <taxon>Embryophyta</taxon>
        <taxon>Tracheophyta</taxon>
        <taxon>Spermatophyta</taxon>
        <taxon>Magnoliopsida</taxon>
        <taxon>Liliopsida</taxon>
        <taxon>Poales</taxon>
        <taxon>Poaceae</taxon>
        <taxon>BOP clade</taxon>
        <taxon>Pooideae</taxon>
        <taxon>Stipodae</taxon>
        <taxon>Brachypodieae</taxon>
        <taxon>Brachypodium</taxon>
    </lineage>
</organism>
<dbReference type="GO" id="GO:0016567">
    <property type="term" value="P:protein ubiquitination"/>
    <property type="evidence" value="ECO:0007669"/>
    <property type="project" value="InterPro"/>
</dbReference>
<dbReference type="PANTHER" id="PTHR26379">
    <property type="entry name" value="BTB/POZ AND MATH DOMAIN-CONTAINING PROTEIN 1"/>
    <property type="match status" value="1"/>
</dbReference>
<dbReference type="OrthoDB" id="10249567at2759"/>
<evidence type="ECO:0000256" key="1">
    <source>
        <dbReference type="ARBA" id="ARBA00004906"/>
    </source>
</evidence>
<reference evidence="4" key="3">
    <citation type="submission" date="2018-08" db="UniProtKB">
        <authorList>
            <consortium name="EnsemblPlants"/>
        </authorList>
    </citation>
    <scope>IDENTIFICATION</scope>
    <source>
        <strain evidence="4">cv. Bd21</strain>
    </source>
</reference>
<dbReference type="AlphaFoldDB" id="A0A2K2D2D6"/>
<dbReference type="InterPro" id="IPR045005">
    <property type="entry name" value="BPM1-6"/>
</dbReference>
<evidence type="ECO:0000313" key="5">
    <source>
        <dbReference type="Proteomes" id="UP000008810"/>
    </source>
</evidence>
<proteinExistence type="predicted"/>
<protein>
    <recommendedName>
        <fullName evidence="2">BTB domain-containing protein</fullName>
    </recommendedName>
</protein>
<evidence type="ECO:0000313" key="4">
    <source>
        <dbReference type="EnsemblPlants" id="PNT68431"/>
    </source>
</evidence>
<name>A0A2K2D2D6_BRADI</name>
<gene>
    <name evidence="4" type="primary">LOC100831968</name>
    <name evidence="3" type="ORF">BRADI_3g40527v3</name>
</gene>
<dbReference type="ExpressionAtlas" id="A0A2K2D2D6">
    <property type="expression patterns" value="baseline"/>
</dbReference>
<dbReference type="Gene3D" id="3.30.710.10">
    <property type="entry name" value="Potassium Channel Kv1.1, Chain A"/>
    <property type="match status" value="1"/>
</dbReference>
<dbReference type="Pfam" id="PF00651">
    <property type="entry name" value="BTB"/>
    <property type="match status" value="1"/>
</dbReference>
<dbReference type="SMART" id="SM00225">
    <property type="entry name" value="BTB"/>
    <property type="match status" value="1"/>
</dbReference>
<dbReference type="PROSITE" id="PS50097">
    <property type="entry name" value="BTB"/>
    <property type="match status" value="1"/>
</dbReference>
<evidence type="ECO:0000313" key="3">
    <source>
        <dbReference type="EMBL" id="PNT68431.1"/>
    </source>
</evidence>
<dbReference type="SUPFAM" id="SSF54695">
    <property type="entry name" value="POZ domain"/>
    <property type="match status" value="1"/>
</dbReference>
<dbReference type="PANTHER" id="PTHR26379:SF238">
    <property type="entry name" value="OS08G0523100 PROTEIN"/>
    <property type="match status" value="1"/>
</dbReference>
<dbReference type="InterPro" id="IPR000210">
    <property type="entry name" value="BTB/POZ_dom"/>
</dbReference>
<feature type="domain" description="BTB" evidence="2">
    <location>
        <begin position="169"/>
        <end position="236"/>
    </location>
</feature>
<sequence length="310" mass="33882">MVDSGSVQFKIDYRTIQTFASDDRYILEESICVGEHRFSASCYPQECSEDGEFEYLSIDLSLRSTSEVTSPVFEALVVGKDGAPSPALAKRKRGTASDFNGLIDGVWKSWCWLDFSKGGDDDMESLWAANGRMITISCGFSVPLENPITVPASDIGDHLRGLLDCADGSDVSFSVGGETFRAHRAVLAARSPVFKAELFGAMAEARMPCITLHDVEPATFKALLCFIYTDALPRDSGELVGDPVDVFQHLLAAADRYFSVCRDVQLPRAEGLLHGLLCDRAELQACYVDRGLCKAGAEVSYHYRGAEKES</sequence>
<dbReference type="Proteomes" id="UP000008810">
    <property type="component" value="Chromosome 3"/>
</dbReference>
<keyword evidence="5" id="KW-1185">Reference proteome</keyword>
<reference evidence="3 4" key="1">
    <citation type="journal article" date="2010" name="Nature">
        <title>Genome sequencing and analysis of the model grass Brachypodium distachyon.</title>
        <authorList>
            <consortium name="International Brachypodium Initiative"/>
        </authorList>
    </citation>
    <scope>NUCLEOTIDE SEQUENCE [LARGE SCALE GENOMIC DNA]</scope>
    <source>
        <strain evidence="3">Bd21</strain>
        <strain evidence="4">cv. Bd21</strain>
    </source>
</reference>
<dbReference type="EnsemblPlants" id="PNT68431">
    <property type="protein sequence ID" value="PNT68431"/>
    <property type="gene ID" value="BRADI_3g40527v3"/>
</dbReference>
<accession>A0A2K2D2D6</accession>
<reference evidence="3" key="2">
    <citation type="submission" date="2017-06" db="EMBL/GenBank/DDBJ databases">
        <title>WGS assembly of Brachypodium distachyon.</title>
        <authorList>
            <consortium name="The International Brachypodium Initiative"/>
            <person name="Lucas S."/>
            <person name="Harmon-Smith M."/>
            <person name="Lail K."/>
            <person name="Tice H."/>
            <person name="Grimwood J."/>
            <person name="Bruce D."/>
            <person name="Barry K."/>
            <person name="Shu S."/>
            <person name="Lindquist E."/>
            <person name="Wang M."/>
            <person name="Pitluck S."/>
            <person name="Vogel J.P."/>
            <person name="Garvin D.F."/>
            <person name="Mockler T.C."/>
            <person name="Schmutz J."/>
            <person name="Rokhsar D."/>
            <person name="Bevan M.W."/>
        </authorList>
    </citation>
    <scope>NUCLEOTIDE SEQUENCE</scope>
    <source>
        <strain evidence="3">Bd21</strain>
    </source>
</reference>
<dbReference type="Gramene" id="PNT68431">
    <property type="protein sequence ID" value="PNT68431"/>
    <property type="gene ID" value="BRADI_3g40527v3"/>
</dbReference>
<comment type="pathway">
    <text evidence="1">Protein modification; protein ubiquitination.</text>
</comment>
<dbReference type="EMBL" id="CM000882">
    <property type="protein sequence ID" value="PNT68431.1"/>
    <property type="molecule type" value="Genomic_DNA"/>
</dbReference>
<evidence type="ECO:0000259" key="2">
    <source>
        <dbReference type="PROSITE" id="PS50097"/>
    </source>
</evidence>
<dbReference type="InterPro" id="IPR011333">
    <property type="entry name" value="SKP1/BTB/POZ_sf"/>
</dbReference>